<keyword evidence="4" id="KW-1185">Reference proteome</keyword>
<name>A0A168ETA5_9MICO</name>
<proteinExistence type="predicted"/>
<dbReference type="GO" id="GO:0042578">
    <property type="term" value="F:phosphoric ester hydrolase activity"/>
    <property type="evidence" value="ECO:0007669"/>
    <property type="project" value="TreeGrafter"/>
</dbReference>
<dbReference type="InterPro" id="IPR003141">
    <property type="entry name" value="Pol/His_phosphatase_N"/>
</dbReference>
<evidence type="ECO:0000313" key="4">
    <source>
        <dbReference type="Proteomes" id="UP000076794"/>
    </source>
</evidence>
<dbReference type="PANTHER" id="PTHR36928">
    <property type="entry name" value="PHOSPHATASE YCDX-RELATED"/>
    <property type="match status" value="1"/>
</dbReference>
<sequence length="246" mass="25321">MTDAGTAARGGVDLRGDHHVHSTFSDDAHSTPAENLAAATRRGLTRIRMVEHVRVAATHVPDFLAAVAALDVPDGLTVRTGIEAKILDTAGTVDAPADVLAAVGTRAGPGRVLLADHQLPAPDGPWSPSATRERLAAGLDPADVVGHLVTAYVNALAASGPAQLAHPFSVLPKVGLDESHVDDDHLTALVAALLAADGVVEINEKWRCPGDRVVAELRAAGVPLVASTDAHHAGDVGAYRWLAGEP</sequence>
<organism evidence="3 4">
    <name type="scientific">Isoptericola dokdonensis DS-3</name>
    <dbReference type="NCBI Taxonomy" id="1300344"/>
    <lineage>
        <taxon>Bacteria</taxon>
        <taxon>Bacillati</taxon>
        <taxon>Actinomycetota</taxon>
        <taxon>Actinomycetes</taxon>
        <taxon>Micrococcales</taxon>
        <taxon>Promicromonosporaceae</taxon>
        <taxon>Isoptericola</taxon>
    </lineage>
</organism>
<feature type="compositionally biased region" description="Basic and acidic residues" evidence="1">
    <location>
        <begin position="12"/>
        <end position="29"/>
    </location>
</feature>
<dbReference type="SMART" id="SM00481">
    <property type="entry name" value="POLIIIAc"/>
    <property type="match status" value="1"/>
</dbReference>
<dbReference type="GO" id="GO:0005829">
    <property type="term" value="C:cytosol"/>
    <property type="evidence" value="ECO:0007669"/>
    <property type="project" value="TreeGrafter"/>
</dbReference>
<feature type="region of interest" description="Disordered" evidence="1">
    <location>
        <begin position="1"/>
        <end position="33"/>
    </location>
</feature>
<dbReference type="Gene3D" id="3.20.20.140">
    <property type="entry name" value="Metal-dependent hydrolases"/>
    <property type="match status" value="1"/>
</dbReference>
<gene>
    <name evidence="3" type="ORF">I598_0873</name>
</gene>
<dbReference type="OrthoDB" id="8279407at2"/>
<dbReference type="InterPro" id="IPR016195">
    <property type="entry name" value="Pol/histidinol_Pase-like"/>
</dbReference>
<dbReference type="EMBL" id="CP014209">
    <property type="protein sequence ID" value="ANC30448.1"/>
    <property type="molecule type" value="Genomic_DNA"/>
</dbReference>
<dbReference type="PATRIC" id="fig|1300344.3.peg.876"/>
<protein>
    <submittedName>
        <fullName evidence="3">Putative hydrolase</fullName>
    </submittedName>
</protein>
<accession>A0A168ETA5</accession>
<keyword evidence="3" id="KW-0378">Hydrolase</keyword>
<feature type="domain" description="Polymerase/histidinol phosphatase N-terminal" evidence="2">
    <location>
        <begin position="16"/>
        <end position="88"/>
    </location>
</feature>
<dbReference type="KEGG" id="ido:I598_0873"/>
<dbReference type="AlphaFoldDB" id="A0A168ETA5"/>
<dbReference type="Proteomes" id="UP000076794">
    <property type="component" value="Chromosome"/>
</dbReference>
<dbReference type="PANTHER" id="PTHR36928:SF1">
    <property type="entry name" value="PHOSPHATASE YCDX-RELATED"/>
    <property type="match status" value="1"/>
</dbReference>
<dbReference type="InterPro" id="IPR050243">
    <property type="entry name" value="PHP_phosphatase"/>
</dbReference>
<evidence type="ECO:0000256" key="1">
    <source>
        <dbReference type="SAM" id="MobiDB-lite"/>
    </source>
</evidence>
<dbReference type="InterPro" id="IPR004013">
    <property type="entry name" value="PHP_dom"/>
</dbReference>
<reference evidence="3 4" key="1">
    <citation type="submission" date="2016-01" db="EMBL/GenBank/DDBJ databases">
        <title>Complete genome sequence of a soil Actinobacterium, Isoptericola dokdonensis DS-3.</title>
        <authorList>
            <person name="Kwon S.-K."/>
            <person name="Kim J.F."/>
        </authorList>
    </citation>
    <scope>NUCLEOTIDE SEQUENCE [LARGE SCALE GENOMIC DNA]</scope>
    <source>
        <strain evidence="3 4">DS-3</strain>
    </source>
</reference>
<evidence type="ECO:0000259" key="2">
    <source>
        <dbReference type="SMART" id="SM00481"/>
    </source>
</evidence>
<dbReference type="SUPFAM" id="SSF89550">
    <property type="entry name" value="PHP domain-like"/>
    <property type="match status" value="1"/>
</dbReference>
<dbReference type="RefSeq" id="WP_068201609.1">
    <property type="nucleotide sequence ID" value="NZ_CP014209.1"/>
</dbReference>
<evidence type="ECO:0000313" key="3">
    <source>
        <dbReference type="EMBL" id="ANC30448.1"/>
    </source>
</evidence>
<dbReference type="Pfam" id="PF02811">
    <property type="entry name" value="PHP"/>
    <property type="match status" value="1"/>
</dbReference>
<dbReference type="STRING" id="1300344.I598_0873"/>
<dbReference type="GO" id="GO:0008270">
    <property type="term" value="F:zinc ion binding"/>
    <property type="evidence" value="ECO:0007669"/>
    <property type="project" value="TreeGrafter"/>
</dbReference>